<keyword evidence="16" id="KW-0844">Vision</keyword>
<keyword evidence="10 17" id="KW-0297">G-protein coupled receptor</keyword>
<dbReference type="Proteomes" id="UP001652620">
    <property type="component" value="Chromosome 5"/>
</dbReference>
<evidence type="ECO:0000256" key="9">
    <source>
        <dbReference type="ARBA" id="ARBA00022991"/>
    </source>
</evidence>
<evidence type="ECO:0000256" key="15">
    <source>
        <dbReference type="ARBA" id="ARBA00023224"/>
    </source>
</evidence>
<keyword evidence="13 17" id="KW-0675">Receptor</keyword>
<evidence type="ECO:0000256" key="6">
    <source>
        <dbReference type="ARBA" id="ARBA00022692"/>
    </source>
</evidence>
<feature type="transmembrane region" description="Helical" evidence="18">
    <location>
        <begin position="101"/>
        <end position="125"/>
    </location>
</feature>
<feature type="transmembrane region" description="Helical" evidence="18">
    <location>
        <begin position="285"/>
        <end position="309"/>
    </location>
</feature>
<proteinExistence type="inferred from homology"/>
<gene>
    <name evidence="21" type="primary">LOC105233715</name>
</gene>
<evidence type="ECO:0000256" key="3">
    <source>
        <dbReference type="ARBA" id="ARBA00010663"/>
    </source>
</evidence>
<dbReference type="PRINTS" id="PR00577">
    <property type="entry name" value="OPSINRH3RH4"/>
</dbReference>
<keyword evidence="6 17" id="KW-0812">Transmembrane</keyword>
<keyword evidence="20" id="KW-1185">Reference proteome</keyword>
<keyword evidence="14" id="KW-0325">Glycoprotein</keyword>
<dbReference type="InterPro" id="IPR000276">
    <property type="entry name" value="GPCR_Rhodpsn"/>
</dbReference>
<evidence type="ECO:0000259" key="19">
    <source>
        <dbReference type="PROSITE" id="PS50262"/>
    </source>
</evidence>
<evidence type="ECO:0000256" key="2">
    <source>
        <dbReference type="ARBA" id="ARBA00004141"/>
    </source>
</evidence>
<dbReference type="InterPro" id="IPR017452">
    <property type="entry name" value="GPCR_Rhodpsn_7TM"/>
</dbReference>
<evidence type="ECO:0000256" key="10">
    <source>
        <dbReference type="ARBA" id="ARBA00023040"/>
    </source>
</evidence>
<dbReference type="PROSITE" id="PS50262">
    <property type="entry name" value="G_PROTEIN_RECEP_F1_2"/>
    <property type="match status" value="2"/>
</dbReference>
<dbReference type="PRINTS" id="PR00237">
    <property type="entry name" value="GPCRRHODOPSN"/>
</dbReference>
<dbReference type="GeneID" id="105233715"/>
<comment type="similarity">
    <text evidence="3 17">Belongs to the G-protein coupled receptor 1 family.</text>
</comment>
<comment type="subcellular location">
    <subcellularLocation>
        <location evidence="2">Membrane</location>
        <topology evidence="2">Multi-pass membrane protein</topology>
    </subcellularLocation>
</comment>
<keyword evidence="11 18" id="KW-0472">Membrane</keyword>
<keyword evidence="5" id="KW-0716">Sensory transduction</keyword>
<organism evidence="20 21">
    <name type="scientific">Bactrocera dorsalis</name>
    <name type="common">Oriental fruit fly</name>
    <name type="synonym">Dacus dorsalis</name>
    <dbReference type="NCBI Taxonomy" id="27457"/>
    <lineage>
        <taxon>Eukaryota</taxon>
        <taxon>Metazoa</taxon>
        <taxon>Ecdysozoa</taxon>
        <taxon>Arthropoda</taxon>
        <taxon>Hexapoda</taxon>
        <taxon>Insecta</taxon>
        <taxon>Pterygota</taxon>
        <taxon>Neoptera</taxon>
        <taxon>Endopterygota</taxon>
        <taxon>Diptera</taxon>
        <taxon>Brachycera</taxon>
        <taxon>Muscomorpha</taxon>
        <taxon>Tephritoidea</taxon>
        <taxon>Tephritidae</taxon>
        <taxon>Bactrocera</taxon>
        <taxon>Bactrocera</taxon>
    </lineage>
</organism>
<reference evidence="21" key="1">
    <citation type="submission" date="2025-08" db="UniProtKB">
        <authorList>
            <consortium name="RefSeq"/>
        </authorList>
    </citation>
    <scope>IDENTIFICATION</scope>
    <source>
        <tissue evidence="21">Adult</tissue>
    </source>
</reference>
<evidence type="ECO:0000256" key="4">
    <source>
        <dbReference type="ARBA" id="ARBA00022543"/>
    </source>
</evidence>
<dbReference type="RefSeq" id="XP_049313804.1">
    <property type="nucleotide sequence ID" value="XM_049457847.1"/>
</dbReference>
<evidence type="ECO:0000256" key="11">
    <source>
        <dbReference type="ARBA" id="ARBA00023136"/>
    </source>
</evidence>
<evidence type="ECO:0000256" key="7">
    <source>
        <dbReference type="ARBA" id="ARBA00022925"/>
    </source>
</evidence>
<evidence type="ECO:0000256" key="8">
    <source>
        <dbReference type="ARBA" id="ARBA00022989"/>
    </source>
</evidence>
<keyword evidence="15 17" id="KW-0807">Transducer</keyword>
<dbReference type="PANTHER" id="PTHR24240">
    <property type="entry name" value="OPSIN"/>
    <property type="match status" value="1"/>
</dbReference>
<name>A0ABM3JX46_BACDO</name>
<feature type="domain" description="G-protein coupled receptors family 1 profile" evidence="19">
    <location>
        <begin position="301"/>
        <end position="428"/>
    </location>
</feature>
<evidence type="ECO:0000256" key="5">
    <source>
        <dbReference type="ARBA" id="ARBA00022606"/>
    </source>
</evidence>
<evidence type="ECO:0000256" key="12">
    <source>
        <dbReference type="ARBA" id="ARBA00023157"/>
    </source>
</evidence>
<keyword evidence="4" id="KW-0600">Photoreceptor protein</keyword>
<comment type="function">
    <text evidence="1">Visual pigments are the light-absorbing molecules that mediate vision. They consist of an apoprotein, opsin, covalently linked to cis-retinal.</text>
</comment>
<feature type="transmembrane region" description="Helical" evidence="18">
    <location>
        <begin position="63"/>
        <end position="89"/>
    </location>
</feature>
<feature type="transmembrane region" description="Helical" evidence="18">
    <location>
        <begin position="357"/>
        <end position="377"/>
    </location>
</feature>
<keyword evidence="7" id="KW-0681">Retinal protein</keyword>
<feature type="domain" description="G-protein coupled receptors family 1 profile" evidence="19">
    <location>
        <begin position="81"/>
        <end position="190"/>
    </location>
</feature>
<feature type="transmembrane region" description="Helical" evidence="18">
    <location>
        <begin position="178"/>
        <end position="201"/>
    </location>
</feature>
<sequence>MDVNVDYSYSLPNILGNVSTAATLRAEARLSSDVRLIGWNVPPEEIRHIPDHWLKYPEPPAHYHYLLGTLYIIFTTISMCGNGVVVYVFSAAKSLRTPSNIFVINLAICDFFMMMKTPVFIYNSFHRGFELGNFGCQVYGILGAFTGIGASTTNALIAYDRYNVITKPMEGKMTHGKAVMMVLSVYIYALPFVIGCVTETWGKFVPGTVDLRHTHSLHPVRRRQENYNERNMLPRCNASLEPVLRPQARVSNELQFLGWNVPPDQIQYIPEHWLTQLEPPASMHYMLAILYTFLFFASTIGNGLVLWVFMSAKSLRTPSNIFVLNLAFLDFIMCAKAPIFIYNSFHRGFALGNTWCQIFAAIGSYSGIGAGMLNAAIGYDRYNVITKPMNRSMTMTKAIIMNLLIWVYCTPWVIMPLTGFWDRFVPGM</sequence>
<keyword evidence="9" id="KW-0157">Chromophore</keyword>
<evidence type="ECO:0000313" key="21">
    <source>
        <dbReference type="RefSeq" id="XP_049313804.1"/>
    </source>
</evidence>
<accession>A0ABM3JX46</accession>
<dbReference type="Gene3D" id="1.20.1070.10">
    <property type="entry name" value="Rhodopsin 7-helix transmembrane proteins"/>
    <property type="match status" value="2"/>
</dbReference>
<evidence type="ECO:0000256" key="18">
    <source>
        <dbReference type="SAM" id="Phobius"/>
    </source>
</evidence>
<feature type="transmembrane region" description="Helical" evidence="18">
    <location>
        <begin position="321"/>
        <end position="345"/>
    </location>
</feature>
<keyword evidence="8 18" id="KW-1133">Transmembrane helix</keyword>
<dbReference type="InterPro" id="IPR001760">
    <property type="entry name" value="Opsin"/>
</dbReference>
<dbReference type="PROSITE" id="PS00237">
    <property type="entry name" value="G_PROTEIN_RECEP_F1_1"/>
    <property type="match status" value="1"/>
</dbReference>
<dbReference type="Pfam" id="PF00001">
    <property type="entry name" value="7tm_1"/>
    <property type="match status" value="2"/>
</dbReference>
<feature type="transmembrane region" description="Helical" evidence="18">
    <location>
        <begin position="137"/>
        <end position="157"/>
    </location>
</feature>
<evidence type="ECO:0000313" key="20">
    <source>
        <dbReference type="Proteomes" id="UP001652620"/>
    </source>
</evidence>
<keyword evidence="12" id="KW-1015">Disulfide bond</keyword>
<feature type="transmembrane region" description="Helical" evidence="18">
    <location>
        <begin position="398"/>
        <end position="421"/>
    </location>
</feature>
<evidence type="ECO:0000256" key="13">
    <source>
        <dbReference type="ARBA" id="ARBA00023170"/>
    </source>
</evidence>
<evidence type="ECO:0000256" key="14">
    <source>
        <dbReference type="ARBA" id="ARBA00023180"/>
    </source>
</evidence>
<evidence type="ECO:0000256" key="17">
    <source>
        <dbReference type="RuleBase" id="RU000688"/>
    </source>
</evidence>
<dbReference type="InterPro" id="IPR050125">
    <property type="entry name" value="GPCR_opsins"/>
</dbReference>
<protein>
    <submittedName>
        <fullName evidence="21">Uncharacterized protein LOC105233715</fullName>
    </submittedName>
</protein>
<evidence type="ECO:0000256" key="16">
    <source>
        <dbReference type="ARBA" id="ARBA00023305"/>
    </source>
</evidence>
<dbReference type="SUPFAM" id="SSF81321">
    <property type="entry name" value="Family A G protein-coupled receptor-like"/>
    <property type="match status" value="2"/>
</dbReference>
<evidence type="ECO:0000256" key="1">
    <source>
        <dbReference type="ARBA" id="ARBA00002881"/>
    </source>
</evidence>